<dbReference type="AlphaFoldDB" id="A0A918QIR5"/>
<reference evidence="9" key="2">
    <citation type="submission" date="2020-09" db="EMBL/GenBank/DDBJ databases">
        <authorList>
            <person name="Sun Q."/>
            <person name="Ohkuma M."/>
        </authorList>
    </citation>
    <scope>NUCLEOTIDE SEQUENCE</scope>
    <source>
        <strain evidence="9">JCM 4988</strain>
    </source>
</reference>
<dbReference type="InterPro" id="IPR006311">
    <property type="entry name" value="TAT_signal"/>
</dbReference>
<dbReference type="InterPro" id="IPR036884">
    <property type="entry name" value="2Fe-2S-bd_dom_sf"/>
</dbReference>
<dbReference type="PANTHER" id="PTHR45331:SF2">
    <property type="entry name" value="OXIDOREDUCTASE WITH IRON-SULFUR SUBUNIT"/>
    <property type="match status" value="1"/>
</dbReference>
<keyword evidence="2" id="KW-0479">Metal-binding</keyword>
<dbReference type="Pfam" id="PF00111">
    <property type="entry name" value="Fer2"/>
    <property type="match status" value="1"/>
</dbReference>
<evidence type="ECO:0000256" key="2">
    <source>
        <dbReference type="ARBA" id="ARBA00022723"/>
    </source>
</evidence>
<keyword evidence="5" id="KW-0411">Iron-sulfur</keyword>
<dbReference type="FunFam" id="1.10.150.120:FF:000003">
    <property type="entry name" value="Carbon monoxide dehydrogenase, small subunit"/>
    <property type="match status" value="1"/>
</dbReference>
<evidence type="ECO:0000256" key="5">
    <source>
        <dbReference type="ARBA" id="ARBA00023014"/>
    </source>
</evidence>
<feature type="region of interest" description="Disordered" evidence="7">
    <location>
        <begin position="1"/>
        <end position="37"/>
    </location>
</feature>
<evidence type="ECO:0000313" key="10">
    <source>
        <dbReference type="Proteomes" id="UP000630936"/>
    </source>
</evidence>
<sequence length="216" mass="22455">MSPEPERPPRPARVSRRGFIGRTTAASLGAGALPRPDQATAAAAAAAAAGAPGQPLPGPPGTEVTLRVNGAEHRVGVDNRATLLDTLRERLRITGPKKGCDRGQCGACTVHIDGRTALSCLTLAVAAHEREVTTVEGLADGDVPHPVQRAFIKADAFQCGFCTPGQIMSAVALVEHGPVGSDDAIREFMSGNLCRCAAYPHIVRAVRQAGSTGRKR</sequence>
<dbReference type="RefSeq" id="WP_190125629.1">
    <property type="nucleotide sequence ID" value="NZ_BMWG01000020.1"/>
</dbReference>
<dbReference type="Gene3D" id="1.10.150.120">
    <property type="entry name" value="[2Fe-2S]-binding domain"/>
    <property type="match status" value="1"/>
</dbReference>
<protein>
    <recommendedName>
        <fullName evidence="8">2Fe-2S ferredoxin-type domain-containing protein</fullName>
    </recommendedName>
</protein>
<evidence type="ECO:0000256" key="6">
    <source>
        <dbReference type="ARBA" id="ARBA00060707"/>
    </source>
</evidence>
<comment type="caution">
    <text evidence="9">The sequence shown here is derived from an EMBL/GenBank/DDBJ whole genome shotgun (WGS) entry which is preliminary data.</text>
</comment>
<dbReference type="NCBIfam" id="TIGR01409">
    <property type="entry name" value="TAT_signal_seq"/>
    <property type="match status" value="1"/>
</dbReference>
<keyword evidence="1" id="KW-0001">2Fe-2S</keyword>
<keyword evidence="4" id="KW-0408">Iron</keyword>
<evidence type="ECO:0000256" key="3">
    <source>
        <dbReference type="ARBA" id="ARBA00023002"/>
    </source>
</evidence>
<dbReference type="GO" id="GO:0016903">
    <property type="term" value="F:oxidoreductase activity, acting on the aldehyde or oxo group of donors"/>
    <property type="evidence" value="ECO:0007669"/>
    <property type="project" value="TreeGrafter"/>
</dbReference>
<dbReference type="InterPro" id="IPR012675">
    <property type="entry name" value="Beta-grasp_dom_sf"/>
</dbReference>
<reference evidence="9" key="1">
    <citation type="journal article" date="2014" name="Int. J. Syst. Evol. Microbiol.">
        <title>Complete genome sequence of Corynebacterium casei LMG S-19264T (=DSM 44701T), isolated from a smear-ripened cheese.</title>
        <authorList>
            <consortium name="US DOE Joint Genome Institute (JGI-PGF)"/>
            <person name="Walter F."/>
            <person name="Albersmeier A."/>
            <person name="Kalinowski J."/>
            <person name="Ruckert C."/>
        </authorList>
    </citation>
    <scope>NUCLEOTIDE SEQUENCE</scope>
    <source>
        <strain evidence="9">JCM 4988</strain>
    </source>
</reference>
<name>A0A918QIR5_9ACTN</name>
<accession>A0A918QIR5</accession>
<evidence type="ECO:0000259" key="8">
    <source>
        <dbReference type="PROSITE" id="PS51085"/>
    </source>
</evidence>
<dbReference type="Pfam" id="PF01799">
    <property type="entry name" value="Fer2_2"/>
    <property type="match status" value="1"/>
</dbReference>
<dbReference type="EMBL" id="BMWG01000020">
    <property type="protein sequence ID" value="GGZ51182.1"/>
    <property type="molecule type" value="Genomic_DNA"/>
</dbReference>
<evidence type="ECO:0000256" key="4">
    <source>
        <dbReference type="ARBA" id="ARBA00023004"/>
    </source>
</evidence>
<dbReference type="InterPro" id="IPR002888">
    <property type="entry name" value="2Fe-2S-bd"/>
</dbReference>
<dbReference type="Gene3D" id="3.10.20.30">
    <property type="match status" value="1"/>
</dbReference>
<dbReference type="InterPro" id="IPR001041">
    <property type="entry name" value="2Fe-2S_ferredoxin-type"/>
</dbReference>
<dbReference type="InterPro" id="IPR006058">
    <property type="entry name" value="2Fe2S_fd_BS"/>
</dbReference>
<dbReference type="PROSITE" id="PS51318">
    <property type="entry name" value="TAT"/>
    <property type="match status" value="1"/>
</dbReference>
<dbReference type="PROSITE" id="PS51085">
    <property type="entry name" value="2FE2S_FER_2"/>
    <property type="match status" value="1"/>
</dbReference>
<gene>
    <name evidence="9" type="ORF">GCM10010387_51950</name>
</gene>
<dbReference type="PROSITE" id="PS00197">
    <property type="entry name" value="2FE2S_FER_1"/>
    <property type="match status" value="1"/>
</dbReference>
<keyword evidence="10" id="KW-1185">Reference proteome</keyword>
<comment type="pathway">
    <text evidence="6">Alkaloid degradation; nicotine degradation.</text>
</comment>
<dbReference type="PANTHER" id="PTHR45331">
    <property type="entry name" value="OXIDOREDUCTASE, IRON-SULPHUR BINDING SUBUNIT-RELATED-RELATED"/>
    <property type="match status" value="1"/>
</dbReference>
<evidence type="ECO:0000313" key="9">
    <source>
        <dbReference type="EMBL" id="GGZ51182.1"/>
    </source>
</evidence>
<dbReference type="SUPFAM" id="SSF47741">
    <property type="entry name" value="CO dehydrogenase ISP C-domain like"/>
    <property type="match status" value="1"/>
</dbReference>
<dbReference type="GO" id="GO:0046872">
    <property type="term" value="F:metal ion binding"/>
    <property type="evidence" value="ECO:0007669"/>
    <property type="project" value="UniProtKB-KW"/>
</dbReference>
<dbReference type="FunFam" id="3.10.20.30:FF:000020">
    <property type="entry name" value="Xanthine dehydrogenase iron-sulfur subunit"/>
    <property type="match status" value="1"/>
</dbReference>
<proteinExistence type="predicted"/>
<feature type="domain" description="2Fe-2S ferredoxin-type" evidence="8">
    <location>
        <begin position="62"/>
        <end position="138"/>
    </location>
</feature>
<dbReference type="GO" id="GO:0051537">
    <property type="term" value="F:2 iron, 2 sulfur cluster binding"/>
    <property type="evidence" value="ECO:0007669"/>
    <property type="project" value="UniProtKB-KW"/>
</dbReference>
<dbReference type="InterPro" id="IPR052914">
    <property type="entry name" value="Aldehyde_Oxdr_Iron-Sulfur"/>
</dbReference>
<organism evidence="9 10">
    <name type="scientific">Streptomyces inusitatus</name>
    <dbReference type="NCBI Taxonomy" id="68221"/>
    <lineage>
        <taxon>Bacteria</taxon>
        <taxon>Bacillati</taxon>
        <taxon>Actinomycetota</taxon>
        <taxon>Actinomycetes</taxon>
        <taxon>Kitasatosporales</taxon>
        <taxon>Streptomycetaceae</taxon>
        <taxon>Streptomyces</taxon>
    </lineage>
</organism>
<dbReference type="InterPro" id="IPR019546">
    <property type="entry name" value="TAT_signal_bac_arc"/>
</dbReference>
<dbReference type="Proteomes" id="UP000630936">
    <property type="component" value="Unassembled WGS sequence"/>
</dbReference>
<evidence type="ECO:0000256" key="1">
    <source>
        <dbReference type="ARBA" id="ARBA00022714"/>
    </source>
</evidence>
<dbReference type="CDD" id="cd00207">
    <property type="entry name" value="fer2"/>
    <property type="match status" value="1"/>
</dbReference>
<dbReference type="InterPro" id="IPR036010">
    <property type="entry name" value="2Fe-2S_ferredoxin-like_sf"/>
</dbReference>
<evidence type="ECO:0000256" key="7">
    <source>
        <dbReference type="SAM" id="MobiDB-lite"/>
    </source>
</evidence>
<keyword evidence="3" id="KW-0560">Oxidoreductase</keyword>
<dbReference type="SUPFAM" id="SSF54292">
    <property type="entry name" value="2Fe-2S ferredoxin-like"/>
    <property type="match status" value="1"/>
</dbReference>